<protein>
    <submittedName>
        <fullName evidence="1">Uncharacterized protein</fullName>
    </submittedName>
</protein>
<accession>W4P4N2</accession>
<comment type="caution">
    <text evidence="1">The sequence shown here is derived from an EMBL/GenBank/DDBJ whole genome shotgun (WGS) entry which is preliminary data.</text>
</comment>
<reference evidence="1 2" key="1">
    <citation type="journal article" date="2014" name="Genome Announc.">
        <title>Draft Genome Sequences of Three Strains of Bacteroides pyogenes Isolated from a Cat and Swine.</title>
        <authorList>
            <person name="Sakamoto M."/>
            <person name="Oshima K."/>
            <person name="Suda W."/>
            <person name="Kitamura K."/>
            <person name="Iida T."/>
            <person name="Hattori M."/>
            <person name="Ohkuma M."/>
        </authorList>
    </citation>
    <scope>NUCLEOTIDE SEQUENCE [LARGE SCALE GENOMIC DNA]</scope>
    <source>
        <strain evidence="1 2">JCM 6292</strain>
    </source>
</reference>
<sequence length="64" mass="7596">MTIIFKPVLYNRLQRYDKLTQKYLFTDSSSQTNVRSLTAAIYTRHGVYILCLCLKKVEEVKTEY</sequence>
<evidence type="ECO:0000313" key="1">
    <source>
        <dbReference type="EMBL" id="GAE14761.1"/>
    </source>
</evidence>
<organism evidence="1 2">
    <name type="scientific">Bacteroides pyogenes JCM 6292</name>
    <dbReference type="NCBI Taxonomy" id="1235809"/>
    <lineage>
        <taxon>Bacteria</taxon>
        <taxon>Pseudomonadati</taxon>
        <taxon>Bacteroidota</taxon>
        <taxon>Bacteroidia</taxon>
        <taxon>Bacteroidales</taxon>
        <taxon>Bacteroidaceae</taxon>
        <taxon>Bacteroides</taxon>
    </lineage>
</organism>
<dbReference type="AlphaFoldDB" id="W4P4N2"/>
<gene>
    <name evidence="1" type="ORF">JCM6292_941</name>
</gene>
<dbReference type="EMBL" id="BAIQ01000007">
    <property type="protein sequence ID" value="GAE14761.1"/>
    <property type="molecule type" value="Genomic_DNA"/>
</dbReference>
<dbReference type="Proteomes" id="UP000018861">
    <property type="component" value="Unassembled WGS sequence"/>
</dbReference>
<proteinExistence type="predicted"/>
<evidence type="ECO:0000313" key="2">
    <source>
        <dbReference type="Proteomes" id="UP000018861"/>
    </source>
</evidence>
<name>W4P4N2_9BACE</name>